<dbReference type="GO" id="GO:0005525">
    <property type="term" value="F:GTP binding"/>
    <property type="evidence" value="ECO:0007669"/>
    <property type="project" value="InterPro"/>
</dbReference>
<dbReference type="FunFam" id="3.40.50.300:FF:000366">
    <property type="entry name" value="GTPase, IMAP family member 2"/>
    <property type="match status" value="1"/>
</dbReference>
<keyword evidence="2" id="KW-0547">Nucleotide-binding</keyword>
<feature type="region of interest" description="Disordered" evidence="4">
    <location>
        <begin position="500"/>
        <end position="612"/>
    </location>
</feature>
<keyword evidence="7" id="KW-1185">Reference proteome</keyword>
<dbReference type="CDD" id="cd01852">
    <property type="entry name" value="AIG1"/>
    <property type="match status" value="1"/>
</dbReference>
<evidence type="ECO:0000256" key="4">
    <source>
        <dbReference type="SAM" id="MobiDB-lite"/>
    </source>
</evidence>
<organism evidence="6 7">
    <name type="scientific">Gambusia affinis</name>
    <name type="common">Western mosquitofish</name>
    <name type="synonym">Heterandria affinis</name>
    <dbReference type="NCBI Taxonomy" id="33528"/>
    <lineage>
        <taxon>Eukaryota</taxon>
        <taxon>Metazoa</taxon>
        <taxon>Chordata</taxon>
        <taxon>Craniata</taxon>
        <taxon>Vertebrata</taxon>
        <taxon>Euteleostomi</taxon>
        <taxon>Actinopterygii</taxon>
        <taxon>Neopterygii</taxon>
        <taxon>Teleostei</taxon>
        <taxon>Neoteleostei</taxon>
        <taxon>Acanthomorphata</taxon>
        <taxon>Ovalentaria</taxon>
        <taxon>Atherinomorphae</taxon>
        <taxon>Cyprinodontiformes</taxon>
        <taxon>Poeciliidae</taxon>
        <taxon>Poeciliinae</taxon>
        <taxon>Gambusia</taxon>
    </lineage>
</organism>
<evidence type="ECO:0000313" key="6">
    <source>
        <dbReference type="EMBL" id="PWA24172.1"/>
    </source>
</evidence>
<name>A0A315VP07_GAMAF</name>
<feature type="region of interest" description="Disordered" evidence="4">
    <location>
        <begin position="630"/>
        <end position="705"/>
    </location>
</feature>
<comment type="similarity">
    <text evidence="1">Belongs to the TRAFAC class TrmE-Era-EngA-EngB-Septin-like GTPase superfamily. AIG1/Toc34/Toc159-like paraseptin GTPase family. IAN subfamily.</text>
</comment>
<dbReference type="PRINTS" id="PR00190">
    <property type="entry name" value="ACTIN"/>
</dbReference>
<feature type="non-terminal residue" evidence="6">
    <location>
        <position position="1350"/>
    </location>
</feature>
<evidence type="ECO:0000259" key="5">
    <source>
        <dbReference type="PROSITE" id="PS51720"/>
    </source>
</evidence>
<dbReference type="Pfam" id="PF04548">
    <property type="entry name" value="AIG1"/>
    <property type="match status" value="1"/>
</dbReference>
<dbReference type="SMART" id="SM00268">
    <property type="entry name" value="ACTIN"/>
    <property type="match status" value="1"/>
</dbReference>
<proteinExistence type="inferred from homology"/>
<dbReference type="SUPFAM" id="SSF53067">
    <property type="entry name" value="Actin-like ATPase domain"/>
    <property type="match status" value="2"/>
</dbReference>
<dbReference type="InterPro" id="IPR027417">
    <property type="entry name" value="P-loop_NTPase"/>
</dbReference>
<dbReference type="PANTHER" id="PTHR11937">
    <property type="entry name" value="ACTIN"/>
    <property type="match status" value="1"/>
</dbReference>
<dbReference type="Gene3D" id="3.40.50.300">
    <property type="entry name" value="P-loop containing nucleotide triphosphate hydrolases"/>
    <property type="match status" value="4"/>
</dbReference>
<dbReference type="STRING" id="33528.ENSGAFP00000023529"/>
<evidence type="ECO:0000256" key="3">
    <source>
        <dbReference type="RuleBase" id="RU000487"/>
    </source>
</evidence>
<dbReference type="Pfam" id="PF00022">
    <property type="entry name" value="Actin"/>
    <property type="match status" value="1"/>
</dbReference>
<sequence length="1350" mass="160151">MTQQSNRNVGNWRISWNTEEESGDIQDLIQICGGRYFVLDIKDRRQVRELMETLEKNVSDRESQSSYTTKTLLWGQMEEKLQLQVELKKFRTSFTDAKETKNPDCLRIVLIGKTGCGKSSSGNTILGKQEFKSNVFLRSVTKSCQKAFGQVDGRPVAVVDTPGLFDSSLSNEEVGEELVKCMSLLAPGPHVFLLVLSIGRFTPEEKNTLKFIKEVFGKDFEKFTIILFTGRDKLELNKTSVSEFIEHCNDSCKKLISDCGKRFHVIDNYNDQNRSQVTDLIRKIDDMVKENGGSFYINEVLQAAEAAIKKEMKRILKEKEEEMERMKEEMERKHKEEKEEMEKRMEEGRAEIERERKEKAEQLKEMEERISKEREERKKEEERREKEEKKRKEEEERQQEEWEKKQKILEEKIRSESEEKEKINRKLDQNRKEMEEERETQREQRWREQEIRQEEEEKRKEEEKKQQFEWEKKRKDLEEKIRSESEEKENIDKKLEEMKKVMEGERENMERERNKWWEKRRQEDEEKQDKMKKIQEELDKEKQKLEKKMKDDEIKHEEMEKERKQRERQLKEMEENIKMEREQREKEQKKREEEDKKRKEEEERQQQEWERKQKDLEEKIRLESEEKKKIDRKLEEKKKEMEEKREEWEKERKKWWEKRQREDEERQEEEQQKLKKLQEKFDKEKEEYENKIKEDNKKRREQEEEERKQLEEKYKKEMQEMERKKEEEARKQAEEFNEFKEKYEKEIQSLIEQHKTELQQIDKHCPCFICKIYGKISCMGTEAQDRRGVLALKYITDQNFVTDWEELGNLWVHAYSTELQVDPGEHPLLLSVAAGTPKPCREKMTQAGFIKRPEKTDHSDRDTFYYSILFEALDVPALFLANQSVLSLYASGRTTGLVVESGDGVSHTVPVYEGYCLPHAFCCTSVSGRGLTENLIRILMDKGHYFTTSAERDIIRDMKEKLCYVALDFEQEMKTASSSSSLEKIYLLPDGQEVRISNERFRCPEVLFKPDLVGNESAGLHENICSSIMKCDFDIQRDLWSNIVLSGGSTLFPGFTERMQKEIPPLAPPSTTIKIEAPPLRNISAWQGGSILASLSTFQHLCVTRQEYNEIVMLGKNEEKKTKLGNLIIGVEKFHQQWFVQTRNSVASSGEWRGKPVAVIKTPDMFSLTAEKIQREVKNCVRLCDPGPNILLLVMKPSDFKEKNRETLKFILSLFDQDAFRYSMIILTHSEMSSSVSDLIRMVQGRCYNINTNDRSLLMKQIETIIEENRGTYLTFREETSRSKQMKPLNLVLFGPNGSLKASAAKVILGQRELQSVSKISECVRNEGEVCGRWVSILEMPSLNEISEQE</sequence>
<gene>
    <name evidence="6" type="ORF">CCH79_00016212</name>
</gene>
<dbReference type="InterPro" id="IPR006703">
    <property type="entry name" value="G_AIG1"/>
</dbReference>
<dbReference type="Gene3D" id="3.90.640.10">
    <property type="entry name" value="Actin, Chain A, domain 4"/>
    <property type="match status" value="1"/>
</dbReference>
<feature type="region of interest" description="Disordered" evidence="4">
    <location>
        <begin position="322"/>
        <end position="470"/>
    </location>
</feature>
<dbReference type="EMBL" id="NHOQ01001472">
    <property type="protein sequence ID" value="PWA24172.1"/>
    <property type="molecule type" value="Genomic_DNA"/>
</dbReference>
<dbReference type="InterPro" id="IPR004000">
    <property type="entry name" value="Actin"/>
</dbReference>
<protein>
    <recommendedName>
        <fullName evidence="5">AIG1-type G domain-containing protein</fullName>
    </recommendedName>
</protein>
<dbReference type="FunFam" id="3.90.640.10:FF:000047">
    <property type="entry name" value="Actin, alpha skeletal muscle"/>
    <property type="match status" value="1"/>
</dbReference>
<dbReference type="InterPro" id="IPR043129">
    <property type="entry name" value="ATPase_NBD"/>
</dbReference>
<dbReference type="Gene3D" id="3.30.420.40">
    <property type="match status" value="2"/>
</dbReference>
<feature type="domain" description="AIG1-type G" evidence="5">
    <location>
        <begin position="103"/>
        <end position="305"/>
    </location>
</feature>
<dbReference type="Proteomes" id="UP000250572">
    <property type="component" value="Unassembled WGS sequence"/>
</dbReference>
<comment type="caution">
    <text evidence="6">The sequence shown here is derived from an EMBL/GenBank/DDBJ whole genome shotgun (WGS) entry which is preliminary data.</text>
</comment>
<dbReference type="PROSITE" id="PS51720">
    <property type="entry name" value="G_AIG1"/>
    <property type="match status" value="1"/>
</dbReference>
<evidence type="ECO:0000256" key="1">
    <source>
        <dbReference type="ARBA" id="ARBA00008535"/>
    </source>
</evidence>
<reference evidence="6 7" key="1">
    <citation type="journal article" date="2018" name="G3 (Bethesda)">
        <title>A High-Quality Reference Genome for the Invasive Mosquitofish Gambusia affinis Using a Chicago Library.</title>
        <authorList>
            <person name="Hoffberg S.L."/>
            <person name="Troendle N.J."/>
            <person name="Glenn T.C."/>
            <person name="Mahmud O."/>
            <person name="Louha S."/>
            <person name="Chalopin D."/>
            <person name="Bennetzen J.L."/>
            <person name="Mauricio R."/>
        </authorList>
    </citation>
    <scope>NUCLEOTIDE SEQUENCE [LARGE SCALE GENOMIC DNA]</scope>
    <source>
        <strain evidence="6">NE01/NJP1002.9</strain>
        <tissue evidence="6">Muscle</tissue>
    </source>
</reference>
<accession>A0A315VP07</accession>
<evidence type="ECO:0000313" key="7">
    <source>
        <dbReference type="Proteomes" id="UP000250572"/>
    </source>
</evidence>
<evidence type="ECO:0000256" key="2">
    <source>
        <dbReference type="ARBA" id="ARBA00022741"/>
    </source>
</evidence>
<comment type="similarity">
    <text evidence="3">Belongs to the actin family.</text>
</comment>
<dbReference type="SUPFAM" id="SSF52540">
    <property type="entry name" value="P-loop containing nucleoside triphosphate hydrolases"/>
    <property type="match status" value="2"/>
</dbReference>